<protein>
    <submittedName>
        <fullName evidence="1">Uncharacterized protein</fullName>
    </submittedName>
</protein>
<organism evidence="1 2">
    <name type="scientific">Riccia fluitans</name>
    <dbReference type="NCBI Taxonomy" id="41844"/>
    <lineage>
        <taxon>Eukaryota</taxon>
        <taxon>Viridiplantae</taxon>
        <taxon>Streptophyta</taxon>
        <taxon>Embryophyta</taxon>
        <taxon>Marchantiophyta</taxon>
        <taxon>Marchantiopsida</taxon>
        <taxon>Marchantiidae</taxon>
        <taxon>Marchantiales</taxon>
        <taxon>Ricciaceae</taxon>
        <taxon>Riccia</taxon>
    </lineage>
</organism>
<dbReference type="Proteomes" id="UP001605036">
    <property type="component" value="Unassembled WGS sequence"/>
</dbReference>
<evidence type="ECO:0000313" key="1">
    <source>
        <dbReference type="EMBL" id="KAL2652442.1"/>
    </source>
</evidence>
<reference evidence="1 2" key="1">
    <citation type="submission" date="2024-09" db="EMBL/GenBank/DDBJ databases">
        <title>Chromosome-scale assembly of Riccia fluitans.</title>
        <authorList>
            <person name="Paukszto L."/>
            <person name="Sawicki J."/>
            <person name="Karawczyk K."/>
            <person name="Piernik-Szablinska J."/>
            <person name="Szczecinska M."/>
            <person name="Mazdziarz M."/>
        </authorList>
    </citation>
    <scope>NUCLEOTIDE SEQUENCE [LARGE SCALE GENOMIC DNA]</scope>
    <source>
        <strain evidence="1">Rf_01</strain>
        <tissue evidence="1">Aerial parts of the thallus</tissue>
    </source>
</reference>
<dbReference type="AlphaFoldDB" id="A0ABD1ZLW0"/>
<proteinExistence type="predicted"/>
<sequence length="75" mass="8399">MSIVISPGNGVVVTVIIEFVLGVCRRAQYRGFLAGQREFIGFGETMRIFGVILGYLEFWTGKRTLKMEVGLRKDA</sequence>
<evidence type="ECO:0000313" key="2">
    <source>
        <dbReference type="Proteomes" id="UP001605036"/>
    </source>
</evidence>
<gene>
    <name evidence="1" type="ORF">R1flu_020570</name>
</gene>
<keyword evidence="2" id="KW-1185">Reference proteome</keyword>
<name>A0ABD1ZLW0_9MARC</name>
<accession>A0ABD1ZLW0</accession>
<dbReference type="EMBL" id="JBHFFA010000001">
    <property type="protein sequence ID" value="KAL2652442.1"/>
    <property type="molecule type" value="Genomic_DNA"/>
</dbReference>
<comment type="caution">
    <text evidence="1">The sequence shown here is derived from an EMBL/GenBank/DDBJ whole genome shotgun (WGS) entry which is preliminary data.</text>
</comment>